<evidence type="ECO:0000256" key="1">
    <source>
        <dbReference type="SAM" id="Phobius"/>
    </source>
</evidence>
<organism evidence="2 3">
    <name type="scientific">Amycolatopsis carbonis</name>
    <dbReference type="NCBI Taxonomy" id="715471"/>
    <lineage>
        <taxon>Bacteria</taxon>
        <taxon>Bacillati</taxon>
        <taxon>Actinomycetota</taxon>
        <taxon>Actinomycetes</taxon>
        <taxon>Pseudonocardiales</taxon>
        <taxon>Pseudonocardiaceae</taxon>
        <taxon>Amycolatopsis</taxon>
    </lineage>
</organism>
<keyword evidence="1" id="KW-1133">Transmembrane helix</keyword>
<dbReference type="AlphaFoldDB" id="A0A9Y2IHQ8"/>
<proteinExistence type="predicted"/>
<feature type="transmembrane region" description="Helical" evidence="1">
    <location>
        <begin position="46"/>
        <end position="68"/>
    </location>
</feature>
<dbReference type="RefSeq" id="WP_285969268.1">
    <property type="nucleotide sequence ID" value="NZ_CP127294.1"/>
</dbReference>
<evidence type="ECO:0000313" key="2">
    <source>
        <dbReference type="EMBL" id="WIX78553.1"/>
    </source>
</evidence>
<keyword evidence="1" id="KW-0472">Membrane</keyword>
<accession>A0A9Y2IHQ8</accession>
<dbReference type="KEGG" id="acab:QRX50_45620"/>
<dbReference type="Proteomes" id="UP001236014">
    <property type="component" value="Chromosome"/>
</dbReference>
<keyword evidence="1" id="KW-0812">Transmembrane</keyword>
<sequence>MSQPARDTETLLRDSLERLAERAPDGHEVRNALARARQSRRRRPRLALAAVAAAVVVATIGVSLVVTWPSRVPPAAGEAVLGYSPGWLPDGFTEQYRSAGPGTTPQVRRWFAGPSRIELSAFSTKDPEWSATALRIAAVRDQVLVHGRVAMLTGSTTSAVLTWSPDETHVLRAEVDAVPSAKVVAQRIAEDVADSEPIPVRGEARFGPLPAGLRETATTVSGMSAADGTTTLEAGPVRVTVGATSPGLGGSVPVTVRGVPGAAVADLVTVRLASGRWLTASGKVPRGELVAVAAAVVLDPAPDYAWLGS</sequence>
<reference evidence="2 3" key="1">
    <citation type="submission" date="2023-06" db="EMBL/GenBank/DDBJ databases">
        <authorList>
            <person name="Oyuntsetseg B."/>
            <person name="Kim S.B."/>
        </authorList>
    </citation>
    <scope>NUCLEOTIDE SEQUENCE [LARGE SCALE GENOMIC DNA]</scope>
    <source>
        <strain evidence="2 3">2-15</strain>
    </source>
</reference>
<keyword evidence="3" id="KW-1185">Reference proteome</keyword>
<name>A0A9Y2IHQ8_9PSEU</name>
<evidence type="ECO:0000313" key="3">
    <source>
        <dbReference type="Proteomes" id="UP001236014"/>
    </source>
</evidence>
<protein>
    <submittedName>
        <fullName evidence="2">Uncharacterized protein</fullName>
    </submittedName>
</protein>
<dbReference type="EMBL" id="CP127294">
    <property type="protein sequence ID" value="WIX78553.1"/>
    <property type="molecule type" value="Genomic_DNA"/>
</dbReference>
<gene>
    <name evidence="2" type="ORF">QRX50_45620</name>
</gene>